<evidence type="ECO:0000313" key="1">
    <source>
        <dbReference type="EMBL" id="CAD6543054.1"/>
    </source>
</evidence>
<dbReference type="RefSeq" id="WP_201697615.1">
    <property type="nucleotide sequence ID" value="NZ_CAJHCQ010000010.1"/>
</dbReference>
<name>A0ABM8NTV0_9BURK</name>
<proteinExistence type="predicted"/>
<keyword evidence="2" id="KW-1185">Reference proteome</keyword>
<accession>A0ABM8NTV0</accession>
<evidence type="ECO:0008006" key="3">
    <source>
        <dbReference type="Google" id="ProtNLM"/>
    </source>
</evidence>
<protein>
    <recommendedName>
        <fullName evidence="3">DUF3253 domain-containing protein</fullName>
    </recommendedName>
</protein>
<gene>
    <name evidence="1" type="ORF">LMG27952_03981</name>
</gene>
<dbReference type="Proteomes" id="UP000656319">
    <property type="component" value="Unassembled WGS sequence"/>
</dbReference>
<organism evidence="1 2">
    <name type="scientific">Paraburkholderia hiiakae</name>
    <dbReference type="NCBI Taxonomy" id="1081782"/>
    <lineage>
        <taxon>Bacteria</taxon>
        <taxon>Pseudomonadati</taxon>
        <taxon>Pseudomonadota</taxon>
        <taxon>Betaproteobacteria</taxon>
        <taxon>Burkholderiales</taxon>
        <taxon>Burkholderiaceae</taxon>
        <taxon>Paraburkholderia</taxon>
    </lineage>
</organism>
<reference evidence="1 2" key="1">
    <citation type="submission" date="2020-10" db="EMBL/GenBank/DDBJ databases">
        <authorList>
            <person name="Peeters C."/>
        </authorList>
    </citation>
    <scope>NUCLEOTIDE SEQUENCE [LARGE SCALE GENOMIC DNA]</scope>
    <source>
        <strain evidence="1 2">LMG 27952</strain>
    </source>
</reference>
<dbReference type="EMBL" id="CAJHCQ010000010">
    <property type="protein sequence ID" value="CAD6543054.1"/>
    <property type="molecule type" value="Genomic_DNA"/>
</dbReference>
<evidence type="ECO:0000313" key="2">
    <source>
        <dbReference type="Proteomes" id="UP000656319"/>
    </source>
</evidence>
<sequence length="85" mass="9424">MNSADPTFESIKSRIVDYLQQHPAAADSARGIQRWWLPEREVALALVEAALEQLASEGRITRTLLPDGNTVWSAGSLPRPPHKHP</sequence>
<comment type="caution">
    <text evidence="1">The sequence shown here is derived from an EMBL/GenBank/DDBJ whole genome shotgun (WGS) entry which is preliminary data.</text>
</comment>